<sequence>MGPHSVLMAISHKDKYATGAYWAPATISATRLIRRVAKFGSAPPDRGNASLMSLLAKQANSEQTQPAHEDRPRATGNGASEQSHSVNSNRFSYI</sequence>
<comment type="caution">
    <text evidence="2">The sequence shown here is derived from an EMBL/GenBank/DDBJ whole genome shotgun (WGS) entry which is preliminary data.</text>
</comment>
<organism evidence="2 3">
    <name type="scientific">Heterodera trifolii</name>
    <dbReference type="NCBI Taxonomy" id="157864"/>
    <lineage>
        <taxon>Eukaryota</taxon>
        <taxon>Metazoa</taxon>
        <taxon>Ecdysozoa</taxon>
        <taxon>Nematoda</taxon>
        <taxon>Chromadorea</taxon>
        <taxon>Rhabditida</taxon>
        <taxon>Tylenchina</taxon>
        <taxon>Tylenchomorpha</taxon>
        <taxon>Tylenchoidea</taxon>
        <taxon>Heteroderidae</taxon>
        <taxon>Heteroderinae</taxon>
        <taxon>Heterodera</taxon>
    </lineage>
</organism>
<proteinExistence type="predicted"/>
<evidence type="ECO:0000313" key="2">
    <source>
        <dbReference type="EMBL" id="KAL3105242.1"/>
    </source>
</evidence>
<feature type="compositionally biased region" description="Polar residues" evidence="1">
    <location>
        <begin position="77"/>
        <end position="94"/>
    </location>
</feature>
<evidence type="ECO:0000313" key="3">
    <source>
        <dbReference type="Proteomes" id="UP001620626"/>
    </source>
</evidence>
<keyword evidence="3" id="KW-1185">Reference proteome</keyword>
<protein>
    <submittedName>
        <fullName evidence="2">Uncharacterized protein</fullName>
    </submittedName>
</protein>
<dbReference type="AlphaFoldDB" id="A0ABD2KQL7"/>
<dbReference type="Proteomes" id="UP001620626">
    <property type="component" value="Unassembled WGS sequence"/>
</dbReference>
<dbReference type="EMBL" id="JBICBT010000690">
    <property type="protein sequence ID" value="KAL3105242.1"/>
    <property type="molecule type" value="Genomic_DNA"/>
</dbReference>
<feature type="region of interest" description="Disordered" evidence="1">
    <location>
        <begin position="56"/>
        <end position="94"/>
    </location>
</feature>
<reference evidence="2 3" key="1">
    <citation type="submission" date="2024-10" db="EMBL/GenBank/DDBJ databases">
        <authorList>
            <person name="Kim D."/>
        </authorList>
    </citation>
    <scope>NUCLEOTIDE SEQUENCE [LARGE SCALE GENOMIC DNA]</scope>
    <source>
        <strain evidence="2">BH-2024</strain>
    </source>
</reference>
<gene>
    <name evidence="2" type="ORF">niasHT_024136</name>
</gene>
<evidence type="ECO:0000256" key="1">
    <source>
        <dbReference type="SAM" id="MobiDB-lite"/>
    </source>
</evidence>
<accession>A0ABD2KQL7</accession>
<name>A0ABD2KQL7_9BILA</name>